<reference evidence="2" key="1">
    <citation type="submission" date="2018-04" db="EMBL/GenBank/DDBJ databases">
        <title>Transcriptome assembly of Sipha flava.</title>
        <authorList>
            <person name="Scully E.D."/>
            <person name="Geib S.M."/>
            <person name="Palmer N.A."/>
            <person name="Koch K."/>
            <person name="Bradshaw J."/>
            <person name="Heng-Moss T."/>
            <person name="Sarath G."/>
        </authorList>
    </citation>
    <scope>NUCLEOTIDE SEQUENCE</scope>
</reference>
<reference evidence="4" key="2">
    <citation type="submission" date="2025-04" db="UniProtKB">
        <authorList>
            <consortium name="RefSeq"/>
        </authorList>
    </citation>
    <scope>IDENTIFICATION</scope>
    <source>
        <tissue evidence="4">Whole body</tissue>
    </source>
</reference>
<dbReference type="Proteomes" id="UP000694846">
    <property type="component" value="Unplaced"/>
</dbReference>
<keyword evidence="3" id="KW-1185">Reference proteome</keyword>
<sequence>MSSRLPCAVCLFLLFISTVDGEEINSEPNTRLRNRILDLIDLSIRYYLHAAQADKVDANLMLGVSIMKGQLMSCTDPYEHDFNRMHVLMKIINELYWMFYENKNYSVDSKTITVSRKMFDHNLWTSSSEIVRTSPGTSPTARGLFDADRVADDDLFYRNISDGCIFQAVTACRTTPECLVPELAADGVSGYALTHQVLYAHVLKKMKCVDPVIEIKVDEIIRNKCGLIYNEAMSIVNDAIALEKYKDLFIEQIAICGMQNMVEFIKPEWLSIVASVTHLDCYQHKNNDLNCDSHLTGVSLASLGVYWKFLCYKVNTYGAH</sequence>
<dbReference type="GO" id="GO:0016020">
    <property type="term" value="C:membrane"/>
    <property type="evidence" value="ECO:0007669"/>
    <property type="project" value="TreeGrafter"/>
</dbReference>
<dbReference type="GO" id="GO:0005829">
    <property type="term" value="C:cytosol"/>
    <property type="evidence" value="ECO:0007669"/>
    <property type="project" value="TreeGrafter"/>
</dbReference>
<evidence type="ECO:0000313" key="3">
    <source>
        <dbReference type="Proteomes" id="UP000694846"/>
    </source>
</evidence>
<dbReference type="InterPro" id="IPR031751">
    <property type="entry name" value="DUF4735"/>
</dbReference>
<dbReference type="Pfam" id="PF15882">
    <property type="entry name" value="DUF4735"/>
    <property type="match status" value="1"/>
</dbReference>
<dbReference type="GeneID" id="112694120"/>
<organism evidence="2">
    <name type="scientific">Sipha flava</name>
    <name type="common">yellow sugarcane aphid</name>
    <dbReference type="NCBI Taxonomy" id="143950"/>
    <lineage>
        <taxon>Eukaryota</taxon>
        <taxon>Metazoa</taxon>
        <taxon>Ecdysozoa</taxon>
        <taxon>Arthropoda</taxon>
        <taxon>Hexapoda</taxon>
        <taxon>Insecta</taxon>
        <taxon>Pterygota</taxon>
        <taxon>Neoptera</taxon>
        <taxon>Paraneoptera</taxon>
        <taxon>Hemiptera</taxon>
        <taxon>Sternorrhyncha</taxon>
        <taxon>Aphidomorpha</taxon>
        <taxon>Aphidoidea</taxon>
        <taxon>Aphididae</taxon>
        <taxon>Sipha</taxon>
    </lineage>
</organism>
<accession>A0A2S2Q4A4</accession>
<dbReference type="OrthoDB" id="5949187at2759"/>
<dbReference type="PANTHER" id="PTHR33539:SF1">
    <property type="entry name" value="UPF0764 PROTEIN C16ORF89"/>
    <property type="match status" value="1"/>
</dbReference>
<keyword evidence="1" id="KW-0732">Signal</keyword>
<feature type="signal peptide" evidence="1">
    <location>
        <begin position="1"/>
        <end position="21"/>
    </location>
</feature>
<evidence type="ECO:0000313" key="4">
    <source>
        <dbReference type="RefSeq" id="XP_025425281.1"/>
    </source>
</evidence>
<dbReference type="RefSeq" id="XP_025425281.1">
    <property type="nucleotide sequence ID" value="XM_025569496.1"/>
</dbReference>
<dbReference type="AlphaFoldDB" id="A0A2S2Q4A4"/>
<dbReference type="PANTHER" id="PTHR33539">
    <property type="entry name" value="UPF0764 PROTEIN C16ORF89"/>
    <property type="match status" value="1"/>
</dbReference>
<name>A0A2S2Q4A4_9HEMI</name>
<evidence type="ECO:0000313" key="2">
    <source>
        <dbReference type="EMBL" id="MBY72539.1"/>
    </source>
</evidence>
<gene>
    <name evidence="4" type="primary">LOC112694120</name>
    <name evidence="2" type="ORF">g.117828</name>
</gene>
<dbReference type="EMBL" id="GGMS01003336">
    <property type="protein sequence ID" value="MBY72539.1"/>
    <property type="molecule type" value="Transcribed_RNA"/>
</dbReference>
<feature type="chain" id="PRO_5044579029" evidence="1">
    <location>
        <begin position="22"/>
        <end position="320"/>
    </location>
</feature>
<protein>
    <submittedName>
        <fullName evidence="4">UPF0764 protein C16orf89 homolog</fullName>
    </submittedName>
</protein>
<evidence type="ECO:0000256" key="1">
    <source>
        <dbReference type="SAM" id="SignalP"/>
    </source>
</evidence>
<proteinExistence type="predicted"/>